<dbReference type="InterPro" id="IPR002401">
    <property type="entry name" value="Cyt_P450_E_grp-I"/>
</dbReference>
<keyword evidence="2 5" id="KW-0479">Metal-binding</keyword>
<dbReference type="SUPFAM" id="SSF48264">
    <property type="entry name" value="Cytochrome P450"/>
    <property type="match status" value="1"/>
</dbReference>
<evidence type="ECO:0000256" key="5">
    <source>
        <dbReference type="RuleBase" id="RU000461"/>
    </source>
</evidence>
<protein>
    <recommendedName>
        <fullName evidence="8">Cytochrome P450</fullName>
    </recommendedName>
</protein>
<gene>
    <name evidence="6" type="ORF">PtA15_12A53</name>
</gene>
<evidence type="ECO:0000256" key="3">
    <source>
        <dbReference type="ARBA" id="ARBA00023002"/>
    </source>
</evidence>
<dbReference type="EMBL" id="CP110432">
    <property type="protein sequence ID" value="WAQ90068.1"/>
    <property type="molecule type" value="Genomic_DNA"/>
</dbReference>
<dbReference type="RefSeq" id="XP_053025623.1">
    <property type="nucleotide sequence ID" value="XM_053162159.1"/>
</dbReference>
<dbReference type="InterPro" id="IPR036396">
    <property type="entry name" value="Cyt_P450_sf"/>
</dbReference>
<dbReference type="Gene3D" id="1.10.630.10">
    <property type="entry name" value="Cytochrome P450"/>
    <property type="match status" value="1"/>
</dbReference>
<evidence type="ECO:0000313" key="6">
    <source>
        <dbReference type="EMBL" id="WAQ90068.1"/>
    </source>
</evidence>
<keyword evidence="3 5" id="KW-0560">Oxidoreductase</keyword>
<evidence type="ECO:0008006" key="8">
    <source>
        <dbReference type="Google" id="ProtNLM"/>
    </source>
</evidence>
<sequence length="541" mass="61229">MITLILVDLLVCSLVYLLIKFRNRAIGTPKRRDPRFSDVPGWPLIGHLPKILQNRTRTLEELTTKGLQYGPGSSTTVPGVRIIDISKPEWIEYAQKTNLVDYIKGPLGQAIMYDVLGDSFFLTDGPGWKKARRATAAIFTIKTFKTIIIPCANNSVDRLVEVLKLTAERNQDIDFCNLFYRYTMESFMQMTFGTDLGLLATENFQETKPKPQSKLSQRTSSFVEAFDVAQDQLDFRLAVVIGWQLVEKLNKSMGQRMKNACRVLDEYAYSLIDERMASVAHMSDVEDEELSHTDLLSILMNARDERLGRTELRDTTLGLILAGRDSTAQALSWAFFHILMNKHLIPKIREEAIGILGDENSDQERVTYENYKRFVWTQAVVHETLRLHPSLPKTGRYVASDGQIPGGPMVEAGNLVRWSAWKMGRDASLWGPDCGEFKPERWVDEKGRLKQYGPFKFPAFGGGPRICVGQNLALLQAGKVIIEVLRQFEVDFAPGWLENVPKSEAIQGVPSRYPTPMYRPSLTLPMANPMMLSIKRRASEA</sequence>
<keyword evidence="5" id="KW-0503">Monooxygenase</keyword>
<keyword evidence="5" id="KW-0349">Heme</keyword>
<dbReference type="PRINTS" id="PR00463">
    <property type="entry name" value="EP450I"/>
</dbReference>
<evidence type="ECO:0000313" key="7">
    <source>
        <dbReference type="Proteomes" id="UP001164743"/>
    </source>
</evidence>
<name>A0ABY7CXP3_9BASI</name>
<dbReference type="PROSITE" id="PS00086">
    <property type="entry name" value="CYTOCHROME_P450"/>
    <property type="match status" value="1"/>
</dbReference>
<dbReference type="GeneID" id="77803043"/>
<proteinExistence type="inferred from homology"/>
<organism evidence="6 7">
    <name type="scientific">Puccinia triticina</name>
    <dbReference type="NCBI Taxonomy" id="208348"/>
    <lineage>
        <taxon>Eukaryota</taxon>
        <taxon>Fungi</taxon>
        <taxon>Dikarya</taxon>
        <taxon>Basidiomycota</taxon>
        <taxon>Pucciniomycotina</taxon>
        <taxon>Pucciniomycetes</taxon>
        <taxon>Pucciniales</taxon>
        <taxon>Pucciniaceae</taxon>
        <taxon>Puccinia</taxon>
    </lineage>
</organism>
<dbReference type="InterPro" id="IPR017972">
    <property type="entry name" value="Cyt_P450_CS"/>
</dbReference>
<evidence type="ECO:0000256" key="1">
    <source>
        <dbReference type="ARBA" id="ARBA00010617"/>
    </source>
</evidence>
<comment type="similarity">
    <text evidence="1 5">Belongs to the cytochrome P450 family.</text>
</comment>
<dbReference type="PANTHER" id="PTHR24296">
    <property type="entry name" value="CYTOCHROME P450"/>
    <property type="match status" value="1"/>
</dbReference>
<keyword evidence="4 5" id="KW-0408">Iron</keyword>
<dbReference type="InterPro" id="IPR001128">
    <property type="entry name" value="Cyt_P450"/>
</dbReference>
<accession>A0ABY7CXP3</accession>
<dbReference type="Pfam" id="PF00067">
    <property type="entry name" value="p450"/>
    <property type="match status" value="1"/>
</dbReference>
<evidence type="ECO:0000256" key="4">
    <source>
        <dbReference type="ARBA" id="ARBA00023004"/>
    </source>
</evidence>
<dbReference type="Proteomes" id="UP001164743">
    <property type="component" value="Chromosome 12A"/>
</dbReference>
<keyword evidence="7" id="KW-1185">Reference proteome</keyword>
<dbReference type="PRINTS" id="PR00385">
    <property type="entry name" value="P450"/>
</dbReference>
<evidence type="ECO:0000256" key="2">
    <source>
        <dbReference type="ARBA" id="ARBA00022723"/>
    </source>
</evidence>
<reference evidence="6" key="1">
    <citation type="submission" date="2022-10" db="EMBL/GenBank/DDBJ databases">
        <title>Puccinia triticina Genome sequencing and assembly.</title>
        <authorList>
            <person name="Li C."/>
        </authorList>
    </citation>
    <scope>NUCLEOTIDE SEQUENCE</scope>
    <source>
        <strain evidence="6">Pt15</strain>
    </source>
</reference>